<keyword evidence="5" id="KW-1185">Reference proteome</keyword>
<dbReference type="EMBL" id="CP038865">
    <property type="protein sequence ID" value="QCA28787.1"/>
    <property type="molecule type" value="Genomic_DNA"/>
</dbReference>
<dbReference type="InterPro" id="IPR029057">
    <property type="entry name" value="PRTase-like"/>
</dbReference>
<name>A0AAJ5JQY4_9ENTE</name>
<dbReference type="InterPro" id="IPR000836">
    <property type="entry name" value="PRTase_dom"/>
</dbReference>
<comment type="similarity">
    <text evidence="1">Belongs to the ComF/GntX family.</text>
</comment>
<evidence type="ECO:0000256" key="1">
    <source>
        <dbReference type="ARBA" id="ARBA00008007"/>
    </source>
</evidence>
<dbReference type="Proteomes" id="UP000296883">
    <property type="component" value="Chromosome"/>
</dbReference>
<accession>A0AAJ5JQY4</accession>
<proteinExistence type="inferred from homology"/>
<evidence type="ECO:0000313" key="5">
    <source>
        <dbReference type="Proteomes" id="UP000296883"/>
    </source>
</evidence>
<sequence>MCEQKISYTLRLNELMSFTRLSPCLLCATCQCLVDKQRIGLAKRCSICQIFCEDEVCVDCLYWKKIIGRDIRHHSCYYYSDFFSEWLERFKRQGDYVLGQLFAKEIAYTIERLKPDIVIPIPSSTEHYQRRGFNQVVVMLAFASIGYQELIGIKQTQQGAQGSKSKQERLNAEMPFFLEKNSKELLINRSVLLVDDVYTTGKTLHEAARLIIPYAKTIETFSLCR</sequence>
<dbReference type="AlphaFoldDB" id="A0AAJ5JQY4"/>
<evidence type="ECO:0000313" key="6">
    <source>
        <dbReference type="Proteomes" id="UP000297725"/>
    </source>
</evidence>
<dbReference type="Gene3D" id="3.40.50.2020">
    <property type="match status" value="1"/>
</dbReference>
<dbReference type="EMBL" id="SRHU01000006">
    <property type="protein sequence ID" value="TFZ43012.1"/>
    <property type="molecule type" value="Genomic_DNA"/>
</dbReference>
<dbReference type="SUPFAM" id="SSF53271">
    <property type="entry name" value="PRTase-like"/>
    <property type="match status" value="1"/>
</dbReference>
<dbReference type="PANTHER" id="PTHR47505">
    <property type="entry name" value="DNA UTILIZATION PROTEIN YHGH"/>
    <property type="match status" value="1"/>
</dbReference>
<reference evidence="4 6" key="1">
    <citation type="submission" date="2019-03" db="EMBL/GenBank/DDBJ databases">
        <title>Vagococcus sp. was isolated fron gut of Carduelis flavirostris.</title>
        <authorList>
            <person name="Ge Y."/>
        </authorList>
    </citation>
    <scope>NUCLEOTIDE SEQUENCE [LARGE SCALE GENOMIC DNA]</scope>
    <source>
        <strain evidence="4 6">CF-210</strain>
    </source>
</reference>
<evidence type="ECO:0000313" key="4">
    <source>
        <dbReference type="EMBL" id="TFZ43012.1"/>
    </source>
</evidence>
<dbReference type="Pfam" id="PF00156">
    <property type="entry name" value="Pribosyltran"/>
    <property type="match status" value="1"/>
</dbReference>
<organism evidence="4 6">
    <name type="scientific">Vagococcus xieshaowenii</name>
    <dbReference type="NCBI Taxonomy" id="2562451"/>
    <lineage>
        <taxon>Bacteria</taxon>
        <taxon>Bacillati</taxon>
        <taxon>Bacillota</taxon>
        <taxon>Bacilli</taxon>
        <taxon>Lactobacillales</taxon>
        <taxon>Enterococcaceae</taxon>
        <taxon>Vagococcus</taxon>
    </lineage>
</organism>
<reference evidence="3 5" key="2">
    <citation type="journal article" date="2020" name="Int. J. Syst. Evol. Microbiol.">
        <title>Vagococcus xieshaowenii sp. nov., isolated from snow finch (Montifringilla taczanowskii) cloacal content.</title>
        <authorList>
            <person name="Ge Y."/>
            <person name="Yang J."/>
            <person name="Lai X.H."/>
            <person name="Zhang G."/>
            <person name="Jin D."/>
            <person name="Lu S."/>
            <person name="Wang B."/>
            <person name="Huang Y."/>
            <person name="Huang Y."/>
            <person name="Ren Z."/>
            <person name="Zhang X."/>
            <person name="Xu J."/>
        </authorList>
    </citation>
    <scope>NUCLEOTIDE SEQUENCE [LARGE SCALE GENOMIC DNA]</scope>
    <source>
        <strain evidence="3">Personal::cf-49</strain>
        <strain evidence="5">personal::cf-49</strain>
    </source>
</reference>
<dbReference type="Proteomes" id="UP000297725">
    <property type="component" value="Unassembled WGS sequence"/>
</dbReference>
<dbReference type="PANTHER" id="PTHR47505:SF1">
    <property type="entry name" value="DNA UTILIZATION PROTEIN YHGH"/>
    <property type="match status" value="1"/>
</dbReference>
<gene>
    <name evidence="4" type="ORF">E4031_01200</name>
    <name evidence="3" type="ORF">E4Z98_05445</name>
</gene>
<dbReference type="InterPro" id="IPR051910">
    <property type="entry name" value="ComF/GntX_DNA_util-trans"/>
</dbReference>
<dbReference type="CDD" id="cd06223">
    <property type="entry name" value="PRTases_typeI"/>
    <property type="match status" value="1"/>
</dbReference>
<protein>
    <submittedName>
        <fullName evidence="4">ComF family protein</fullName>
    </submittedName>
</protein>
<feature type="domain" description="Phosphoribosyltransferase" evidence="2">
    <location>
        <begin position="164"/>
        <end position="214"/>
    </location>
</feature>
<evidence type="ECO:0000313" key="3">
    <source>
        <dbReference type="EMBL" id="QCA28787.1"/>
    </source>
</evidence>
<evidence type="ECO:0000259" key="2">
    <source>
        <dbReference type="Pfam" id="PF00156"/>
    </source>
</evidence>